<keyword evidence="7 11" id="KW-1133">Transmembrane helix</keyword>
<dbReference type="InterPro" id="IPR003400">
    <property type="entry name" value="ExbD"/>
</dbReference>
<dbReference type="PANTHER" id="PTHR30558:SF7">
    <property type="entry name" value="TOL-PAL SYSTEM PROTEIN TOLR"/>
    <property type="match status" value="1"/>
</dbReference>
<keyword evidence="3" id="KW-1003">Cell membrane</keyword>
<protein>
    <submittedName>
        <fullName evidence="12">Protein TolR</fullName>
    </submittedName>
</protein>
<evidence type="ECO:0000256" key="11">
    <source>
        <dbReference type="SAM" id="Phobius"/>
    </source>
</evidence>
<evidence type="ECO:0000256" key="10">
    <source>
        <dbReference type="RuleBase" id="RU003879"/>
    </source>
</evidence>
<keyword evidence="4" id="KW-0997">Cell inner membrane</keyword>
<keyword evidence="6 10" id="KW-0812">Transmembrane</keyword>
<evidence type="ECO:0000256" key="7">
    <source>
        <dbReference type="ARBA" id="ARBA00022989"/>
    </source>
</evidence>
<gene>
    <name evidence="12" type="primary">tolR</name>
    <name evidence="12" type="ORF">N5W20_05180</name>
</gene>
<keyword evidence="8 11" id="KW-0472">Membrane</keyword>
<evidence type="ECO:0000256" key="8">
    <source>
        <dbReference type="ARBA" id="ARBA00023136"/>
    </source>
</evidence>
<reference evidence="12" key="1">
    <citation type="submission" date="2022-10" db="EMBL/GenBank/DDBJ databases">
        <title>Candidatus Kirkpatrella diaphorinas gen. nov., sp. nov., an uncultured endosymbiont identified in a population of Diaphorina citri from Hawaii.</title>
        <authorList>
            <person name="Henry E.M."/>
            <person name="Carlson C.R."/>
            <person name="Kuo Y.-W."/>
        </authorList>
    </citation>
    <scope>NUCLEOTIDE SEQUENCE</scope>
    <source>
        <strain evidence="12">CADCRV1</strain>
    </source>
</reference>
<name>A0ABY6GGA6_9PROT</name>
<dbReference type="EMBL" id="CP107052">
    <property type="protein sequence ID" value="UYH50522.1"/>
    <property type="molecule type" value="Genomic_DNA"/>
</dbReference>
<organism evidence="12 13">
    <name type="scientific">Candidatus Kirkpatrickella diaphorinae</name>
    <dbReference type="NCBI Taxonomy" id="2984322"/>
    <lineage>
        <taxon>Bacteria</taxon>
        <taxon>Pseudomonadati</taxon>
        <taxon>Pseudomonadota</taxon>
        <taxon>Alphaproteobacteria</taxon>
        <taxon>Acetobacterales</taxon>
        <taxon>Acetobacteraceae</taxon>
        <taxon>Candidatus Kirkpatrickella</taxon>
    </lineage>
</organism>
<evidence type="ECO:0000256" key="2">
    <source>
        <dbReference type="ARBA" id="ARBA00005811"/>
    </source>
</evidence>
<keyword evidence="9" id="KW-0131">Cell cycle</keyword>
<feature type="transmembrane region" description="Helical" evidence="11">
    <location>
        <begin position="21"/>
        <end position="44"/>
    </location>
</feature>
<evidence type="ECO:0000256" key="4">
    <source>
        <dbReference type="ARBA" id="ARBA00022519"/>
    </source>
</evidence>
<evidence type="ECO:0000256" key="9">
    <source>
        <dbReference type="ARBA" id="ARBA00023306"/>
    </source>
</evidence>
<proteinExistence type="inferred from homology"/>
<accession>A0ABY6GGA6</accession>
<comment type="similarity">
    <text evidence="2 10">Belongs to the ExbD/TolR family.</text>
</comment>
<keyword evidence="10" id="KW-0813">Transport</keyword>
<dbReference type="RefSeq" id="WP_319806107.1">
    <property type="nucleotide sequence ID" value="NZ_CP107052.1"/>
</dbReference>
<evidence type="ECO:0000256" key="6">
    <source>
        <dbReference type="ARBA" id="ARBA00022692"/>
    </source>
</evidence>
<dbReference type="NCBIfam" id="TIGR02801">
    <property type="entry name" value="tolR"/>
    <property type="match status" value="1"/>
</dbReference>
<keyword evidence="13" id="KW-1185">Reference proteome</keyword>
<evidence type="ECO:0000313" key="13">
    <source>
        <dbReference type="Proteomes" id="UP001163831"/>
    </source>
</evidence>
<dbReference type="Proteomes" id="UP001163831">
    <property type="component" value="Chromosome"/>
</dbReference>
<sequence>MGMPSAGGSRRGRRFRPSAEINVTPLVDVMLVLLIIFMVTAPMLTSGINVDLPKSSAAPHNVDVKPVNVSVKEDGTIYLDDHTVAEQDLVAQLRERVHDDQQQRIHVRGDLRLSYGQVARIMAMIAGAGFKRIALDTREQPAGQ</sequence>
<dbReference type="PANTHER" id="PTHR30558">
    <property type="entry name" value="EXBD MEMBRANE COMPONENT OF PMF-DRIVEN MACROMOLECULE IMPORT SYSTEM"/>
    <property type="match status" value="1"/>
</dbReference>
<evidence type="ECO:0000313" key="12">
    <source>
        <dbReference type="EMBL" id="UYH50522.1"/>
    </source>
</evidence>
<dbReference type="Gene3D" id="3.30.420.270">
    <property type="match status" value="1"/>
</dbReference>
<keyword evidence="10" id="KW-0653">Protein transport</keyword>
<evidence type="ECO:0000256" key="1">
    <source>
        <dbReference type="ARBA" id="ARBA00004162"/>
    </source>
</evidence>
<evidence type="ECO:0000256" key="5">
    <source>
        <dbReference type="ARBA" id="ARBA00022618"/>
    </source>
</evidence>
<dbReference type="Pfam" id="PF02472">
    <property type="entry name" value="ExbD"/>
    <property type="match status" value="1"/>
</dbReference>
<evidence type="ECO:0000256" key="3">
    <source>
        <dbReference type="ARBA" id="ARBA00022475"/>
    </source>
</evidence>
<comment type="subcellular location">
    <subcellularLocation>
        <location evidence="1">Cell membrane</location>
        <topology evidence="1">Single-pass membrane protein</topology>
    </subcellularLocation>
    <subcellularLocation>
        <location evidence="10">Cell membrane</location>
        <topology evidence="10">Single-pass type II membrane protein</topology>
    </subcellularLocation>
</comment>
<keyword evidence="5" id="KW-0132">Cell division</keyword>
<dbReference type="InterPro" id="IPR014168">
    <property type="entry name" value="Tol-Pal_TolR"/>
</dbReference>